<evidence type="ECO:0000313" key="17">
    <source>
        <dbReference type="Proteomes" id="UP000694404"/>
    </source>
</evidence>
<feature type="transmembrane region" description="Helical" evidence="14">
    <location>
        <begin position="203"/>
        <end position="219"/>
    </location>
</feature>
<dbReference type="GO" id="GO:0060326">
    <property type="term" value="P:cell chemotaxis"/>
    <property type="evidence" value="ECO:0007669"/>
    <property type="project" value="TreeGrafter"/>
</dbReference>
<sequence>MNNSTESNHLSTLDDDYYYPEFGSVCSTENIKIFGSVFFPVLYCVVFVFGLVGNSLVICVLIVCKKLTSMTDVYLLNLAISDLLFVFSLPFLAHYASDQWTFGNAMCKTICGVYYIGFYSSIFFITLMSIDRYLAIVHAVYALKVRTTMLSTVISLAIWSVAILASIPNIFFIQELNEDGSVKCAPYYQDNRTTWKLLTNSKVNVLGLLIPLGILIFCYSHILKNLQRCMNRNKYKAMKLVFVVVVVFFLFWAPFNIALFMDSLRSLHIIDDCETSKRLDLALQVTEIISFIHCCLNPVIYAFVGEKFKKYLHEIFRKHARFLLICKDHSVFQNHYSISSMRTQSSHSSAVGLCHC</sequence>
<reference evidence="16" key="1">
    <citation type="submission" date="2025-08" db="UniProtKB">
        <authorList>
            <consortium name="Ensembl"/>
        </authorList>
    </citation>
    <scope>IDENTIFICATION</scope>
</reference>
<dbReference type="PRINTS" id="PR00237">
    <property type="entry name" value="GPCRRHODOPSN"/>
</dbReference>
<evidence type="ECO:0000256" key="13">
    <source>
        <dbReference type="RuleBase" id="RU000688"/>
    </source>
</evidence>
<evidence type="ECO:0000256" key="10">
    <source>
        <dbReference type="ARBA" id="ARBA00023170"/>
    </source>
</evidence>
<accession>A0A8C0IRY0</accession>
<evidence type="ECO:0000256" key="7">
    <source>
        <dbReference type="ARBA" id="ARBA00023040"/>
    </source>
</evidence>
<dbReference type="PANTHER" id="PTHR10489:SF627">
    <property type="entry name" value="C-C CHEMOKINE RECEPTOR TYPE 8"/>
    <property type="match status" value="1"/>
</dbReference>
<keyword evidence="9" id="KW-1015">Disulfide bond</keyword>
<feature type="transmembrane region" description="Helical" evidence="14">
    <location>
        <begin position="240"/>
        <end position="261"/>
    </location>
</feature>
<dbReference type="PRINTS" id="PR00645">
    <property type="entry name" value="CXCCHMKINER4"/>
</dbReference>
<keyword evidence="4 13" id="KW-0812">Transmembrane</keyword>
<feature type="domain" description="G-protein coupled receptors family 1 profile" evidence="15">
    <location>
        <begin position="53"/>
        <end position="301"/>
    </location>
</feature>
<proteinExistence type="inferred from homology"/>
<keyword evidence="10 13" id="KW-0675">Receptor</keyword>
<feature type="transmembrane region" description="Helical" evidence="14">
    <location>
        <begin position="75"/>
        <end position="96"/>
    </location>
</feature>
<name>A0A8C0IRY0_CHEAB</name>
<evidence type="ECO:0000256" key="4">
    <source>
        <dbReference type="ARBA" id="ARBA00022692"/>
    </source>
</evidence>
<dbReference type="GO" id="GO:0016493">
    <property type="term" value="F:C-C chemokine receptor activity"/>
    <property type="evidence" value="ECO:0007669"/>
    <property type="project" value="TreeGrafter"/>
</dbReference>
<dbReference type="GO" id="GO:0005769">
    <property type="term" value="C:early endosome"/>
    <property type="evidence" value="ECO:0007669"/>
    <property type="project" value="UniProtKB-SubCell"/>
</dbReference>
<dbReference type="Gene3D" id="1.20.1070.10">
    <property type="entry name" value="Rhodopsin 7-helix transmembrane proteins"/>
    <property type="match status" value="1"/>
</dbReference>
<evidence type="ECO:0000259" key="15">
    <source>
        <dbReference type="PROSITE" id="PS50262"/>
    </source>
</evidence>
<evidence type="ECO:0000256" key="3">
    <source>
        <dbReference type="ARBA" id="ARBA00022475"/>
    </source>
</evidence>
<dbReference type="OMA" id="QLDQWVF"/>
<dbReference type="PRINTS" id="PR00657">
    <property type="entry name" value="CCCHEMOKINER"/>
</dbReference>
<evidence type="ECO:0000256" key="1">
    <source>
        <dbReference type="ARBA" id="ARBA00004412"/>
    </source>
</evidence>
<evidence type="ECO:0000256" key="11">
    <source>
        <dbReference type="ARBA" id="ARBA00023180"/>
    </source>
</evidence>
<dbReference type="GO" id="GO:0006955">
    <property type="term" value="P:immune response"/>
    <property type="evidence" value="ECO:0007669"/>
    <property type="project" value="TreeGrafter"/>
</dbReference>
<evidence type="ECO:0000256" key="14">
    <source>
        <dbReference type="SAM" id="Phobius"/>
    </source>
</evidence>
<dbReference type="Proteomes" id="UP000694404">
    <property type="component" value="Unplaced"/>
</dbReference>
<comment type="subcellular location">
    <subcellularLocation>
        <location evidence="2">Cell membrane</location>
        <topology evidence="2">Multi-pass membrane protein</topology>
    </subcellularLocation>
    <subcellularLocation>
        <location evidence="1">Early endosome</location>
    </subcellularLocation>
</comment>
<evidence type="ECO:0000256" key="9">
    <source>
        <dbReference type="ARBA" id="ARBA00023157"/>
    </source>
</evidence>
<dbReference type="InterPro" id="IPR000276">
    <property type="entry name" value="GPCR_Rhodpsn"/>
</dbReference>
<evidence type="ECO:0000313" key="16">
    <source>
        <dbReference type="Ensembl" id="ENSCABP00000016361.1"/>
    </source>
</evidence>
<reference evidence="16" key="2">
    <citation type="submission" date="2025-09" db="UniProtKB">
        <authorList>
            <consortium name="Ensembl"/>
        </authorList>
    </citation>
    <scope>IDENTIFICATION</scope>
</reference>
<keyword evidence="11" id="KW-0325">Glycoprotein</keyword>
<evidence type="ECO:0000256" key="2">
    <source>
        <dbReference type="ARBA" id="ARBA00004651"/>
    </source>
</evidence>
<feature type="transmembrane region" description="Helical" evidence="14">
    <location>
        <begin position="37"/>
        <end position="63"/>
    </location>
</feature>
<dbReference type="Pfam" id="PF00001">
    <property type="entry name" value="7tm_1"/>
    <property type="match status" value="1"/>
</dbReference>
<comment type="similarity">
    <text evidence="13">Belongs to the G-protein coupled receptor 1 family.</text>
</comment>
<keyword evidence="17" id="KW-1185">Reference proteome</keyword>
<protein>
    <recommendedName>
        <fullName evidence="15">G-protein coupled receptors family 1 profile domain-containing protein</fullName>
    </recommendedName>
</protein>
<dbReference type="PANTHER" id="PTHR10489">
    <property type="entry name" value="CELL ADHESION MOLECULE"/>
    <property type="match status" value="1"/>
</dbReference>
<dbReference type="SUPFAM" id="SSF81321">
    <property type="entry name" value="Family A G protein-coupled receptor-like"/>
    <property type="match status" value="1"/>
</dbReference>
<keyword evidence="7 13" id="KW-0297">G-protein coupled receptor</keyword>
<dbReference type="InterPro" id="IPR050119">
    <property type="entry name" value="CCR1-9-like"/>
</dbReference>
<dbReference type="InterPro" id="IPR000355">
    <property type="entry name" value="Chemokine_rcpt"/>
</dbReference>
<dbReference type="FunFam" id="1.20.1070.10:FF:000026">
    <property type="entry name" value="C-C chemokine receptor type 5"/>
    <property type="match status" value="1"/>
</dbReference>
<keyword evidence="3" id="KW-1003">Cell membrane</keyword>
<dbReference type="GO" id="GO:0009897">
    <property type="term" value="C:external side of plasma membrane"/>
    <property type="evidence" value="ECO:0007669"/>
    <property type="project" value="TreeGrafter"/>
</dbReference>
<organism evidence="16 17">
    <name type="scientific">Chelonoidis abingdonii</name>
    <name type="common">Abingdon island giant tortoise</name>
    <name type="synonym">Testudo abingdonii</name>
    <dbReference type="NCBI Taxonomy" id="106734"/>
    <lineage>
        <taxon>Eukaryota</taxon>
        <taxon>Metazoa</taxon>
        <taxon>Chordata</taxon>
        <taxon>Craniata</taxon>
        <taxon>Vertebrata</taxon>
        <taxon>Euteleostomi</taxon>
        <taxon>Archelosauria</taxon>
        <taxon>Testudinata</taxon>
        <taxon>Testudines</taxon>
        <taxon>Cryptodira</taxon>
        <taxon>Durocryptodira</taxon>
        <taxon>Testudinoidea</taxon>
        <taxon>Testudinidae</taxon>
        <taxon>Chelonoidis</taxon>
    </lineage>
</organism>
<dbReference type="InterPro" id="IPR001277">
    <property type="entry name" value="CXCR4/ACKR2"/>
</dbReference>
<evidence type="ECO:0000256" key="5">
    <source>
        <dbReference type="ARBA" id="ARBA00022753"/>
    </source>
</evidence>
<dbReference type="GO" id="GO:0007204">
    <property type="term" value="P:positive regulation of cytosolic calcium ion concentration"/>
    <property type="evidence" value="ECO:0007669"/>
    <property type="project" value="TreeGrafter"/>
</dbReference>
<keyword evidence="5" id="KW-0967">Endosome</keyword>
<evidence type="ECO:0000256" key="12">
    <source>
        <dbReference type="ARBA" id="ARBA00023224"/>
    </source>
</evidence>
<dbReference type="AlphaFoldDB" id="A0A8C0IRY0"/>
<feature type="transmembrane region" description="Helical" evidence="14">
    <location>
        <begin position="153"/>
        <end position="173"/>
    </location>
</feature>
<evidence type="ECO:0000256" key="6">
    <source>
        <dbReference type="ARBA" id="ARBA00022989"/>
    </source>
</evidence>
<dbReference type="InterPro" id="IPR017452">
    <property type="entry name" value="GPCR_Rhodpsn_7TM"/>
</dbReference>
<dbReference type="PROSITE" id="PS00237">
    <property type="entry name" value="G_PROTEIN_RECEP_F1_1"/>
    <property type="match status" value="1"/>
</dbReference>
<dbReference type="GO" id="GO:0019722">
    <property type="term" value="P:calcium-mediated signaling"/>
    <property type="evidence" value="ECO:0007669"/>
    <property type="project" value="TreeGrafter"/>
</dbReference>
<keyword evidence="6 14" id="KW-1133">Transmembrane helix</keyword>
<dbReference type="GO" id="GO:0019957">
    <property type="term" value="F:C-C chemokine binding"/>
    <property type="evidence" value="ECO:0007669"/>
    <property type="project" value="TreeGrafter"/>
</dbReference>
<dbReference type="GeneTree" id="ENSGT01020000230359"/>
<dbReference type="Ensembl" id="ENSCABT00000017930.1">
    <property type="protein sequence ID" value="ENSCABP00000016361.1"/>
    <property type="gene ID" value="ENSCABG00000012162.1"/>
</dbReference>
<evidence type="ECO:0000256" key="8">
    <source>
        <dbReference type="ARBA" id="ARBA00023136"/>
    </source>
</evidence>
<dbReference type="PROSITE" id="PS50262">
    <property type="entry name" value="G_PROTEIN_RECEP_F1_2"/>
    <property type="match status" value="1"/>
</dbReference>
<feature type="transmembrane region" description="Helical" evidence="14">
    <location>
        <begin position="116"/>
        <end position="141"/>
    </location>
</feature>
<keyword evidence="8 14" id="KW-0472">Membrane</keyword>
<feature type="transmembrane region" description="Helical" evidence="14">
    <location>
        <begin position="281"/>
        <end position="304"/>
    </location>
</feature>
<keyword evidence="12 13" id="KW-0807">Transducer</keyword>